<evidence type="ECO:0000256" key="3">
    <source>
        <dbReference type="ARBA" id="ARBA00020270"/>
    </source>
</evidence>
<reference evidence="13 14" key="1">
    <citation type="journal article" date="2011" name="Proc. Natl. Acad. Sci. U.S.A.">
        <title>Comparative genomics of xylose-fermenting fungi for enhanced biofuel production.</title>
        <authorList>
            <person name="Wohlbach D.J."/>
            <person name="Kuo A."/>
            <person name="Sato T.K."/>
            <person name="Potts K.M."/>
            <person name="Salamov A.A."/>
            <person name="LaButti K.M."/>
            <person name="Sun H."/>
            <person name="Clum A."/>
            <person name="Pangilinan J.L."/>
            <person name="Lindquist E.A."/>
            <person name="Lucas S."/>
            <person name="Lapidus A."/>
            <person name="Jin M."/>
            <person name="Gunawan C."/>
            <person name="Balan V."/>
            <person name="Dale B.E."/>
            <person name="Jeffries T.W."/>
            <person name="Zinkel R."/>
            <person name="Barry K.W."/>
            <person name="Grigoriev I.V."/>
            <person name="Gasch A.P."/>
        </authorList>
    </citation>
    <scope>NUCLEOTIDE SEQUENCE [LARGE SCALE GENOMIC DNA]</scope>
    <source>
        <strain evidence="14">ATCC 10573 / BCRC 21748 / CBS 615 / JCM 9827 / NBRC 10315 / NRRL Y-1498 / VKM Y-70</strain>
    </source>
</reference>
<evidence type="ECO:0000256" key="12">
    <source>
        <dbReference type="SAM" id="MobiDB-lite"/>
    </source>
</evidence>
<evidence type="ECO:0000256" key="8">
    <source>
        <dbReference type="ARBA" id="ARBA00022917"/>
    </source>
</evidence>
<dbReference type="KEGG" id="cten:18246308"/>
<evidence type="ECO:0000256" key="10">
    <source>
        <dbReference type="ARBA" id="ARBA00025387"/>
    </source>
</evidence>
<comment type="subcellular location">
    <subcellularLocation>
        <location evidence="1 11">Cytoplasm</location>
    </subcellularLocation>
</comment>
<feature type="region of interest" description="Disordered" evidence="12">
    <location>
        <begin position="63"/>
        <end position="83"/>
    </location>
</feature>
<dbReference type="GO" id="GO:0003743">
    <property type="term" value="F:translation initiation factor activity"/>
    <property type="evidence" value="ECO:0007669"/>
    <property type="project" value="UniProtKB-KW"/>
</dbReference>
<accession>G3BER7</accession>
<evidence type="ECO:0000313" key="13">
    <source>
        <dbReference type="EMBL" id="EGV60576.1"/>
    </source>
</evidence>
<dbReference type="GeneID" id="18246308"/>
<protein>
    <recommendedName>
        <fullName evidence="3 11">Cap-associated protein CAF20</fullName>
    </recommendedName>
</protein>
<organism evidence="14">
    <name type="scientific">Candida tenuis (strain ATCC 10573 / BCRC 21748 / CBS 615 / JCM 9827 / NBRC 10315 / NRRL Y-1498 / VKM Y-70)</name>
    <name type="common">Yeast</name>
    <name type="synonym">Yamadazyma tenuis</name>
    <dbReference type="NCBI Taxonomy" id="590646"/>
    <lineage>
        <taxon>Eukaryota</taxon>
        <taxon>Fungi</taxon>
        <taxon>Dikarya</taxon>
        <taxon>Ascomycota</taxon>
        <taxon>Saccharomycotina</taxon>
        <taxon>Pichiomycetes</taxon>
        <taxon>Debaryomycetaceae</taxon>
        <taxon>Yamadazyma</taxon>
    </lineage>
</organism>
<evidence type="ECO:0000256" key="5">
    <source>
        <dbReference type="ARBA" id="ARBA00022540"/>
    </source>
</evidence>
<dbReference type="GO" id="GO:0017148">
    <property type="term" value="P:negative regulation of translation"/>
    <property type="evidence" value="ECO:0007669"/>
    <property type="project" value="UniProtKB-UniRule"/>
</dbReference>
<evidence type="ECO:0000256" key="11">
    <source>
        <dbReference type="RuleBase" id="RU363005"/>
    </source>
</evidence>
<evidence type="ECO:0000256" key="4">
    <source>
        <dbReference type="ARBA" id="ARBA00022490"/>
    </source>
</evidence>
<dbReference type="AlphaFoldDB" id="G3BER7"/>
<keyword evidence="8 11" id="KW-0648">Protein biosynthesis</keyword>
<dbReference type="OrthoDB" id="3995390at2759"/>
<keyword evidence="7 11" id="KW-0810">Translation regulation</keyword>
<feature type="compositionally biased region" description="Basic and acidic residues" evidence="12">
    <location>
        <begin position="112"/>
        <end position="123"/>
    </location>
</feature>
<feature type="region of interest" description="Disordered" evidence="12">
    <location>
        <begin position="112"/>
        <end position="142"/>
    </location>
</feature>
<evidence type="ECO:0000256" key="2">
    <source>
        <dbReference type="ARBA" id="ARBA00006057"/>
    </source>
</evidence>
<keyword evidence="5 11" id="KW-0396">Initiation factor</keyword>
<keyword evidence="9 11" id="KW-0652">Protein synthesis inhibitor</keyword>
<dbReference type="Proteomes" id="UP000000707">
    <property type="component" value="Unassembled WGS sequence"/>
</dbReference>
<evidence type="ECO:0000256" key="6">
    <source>
        <dbReference type="ARBA" id="ARBA00022553"/>
    </source>
</evidence>
<evidence type="ECO:0000256" key="7">
    <source>
        <dbReference type="ARBA" id="ARBA00022845"/>
    </source>
</evidence>
<dbReference type="HOGENOM" id="CLU_128343_0_0_1"/>
<keyword evidence="4 11" id="KW-0963">Cytoplasm</keyword>
<dbReference type="GO" id="GO:0005737">
    <property type="term" value="C:cytoplasm"/>
    <property type="evidence" value="ECO:0007669"/>
    <property type="project" value="UniProtKB-SubCell"/>
</dbReference>
<proteinExistence type="inferred from homology"/>
<comment type="similarity">
    <text evidence="2 11">Belongs to the CAF20 family.</text>
</comment>
<dbReference type="eggNOG" id="ENOG502S2E7">
    <property type="taxonomic scope" value="Eukaryota"/>
</dbReference>
<comment type="function">
    <text evidence="10 11">Acts as an inhibitor of cap-dependent translation. Competes with eIF4G1 and EAP1 for binding to eIF4E and interferes with the formation of the eIF4F complex, inhibiting translation and stabilizing mRNA.</text>
</comment>
<name>G3BER7_CANTC</name>
<keyword evidence="14" id="KW-1185">Reference proteome</keyword>
<dbReference type="EMBL" id="GL996528">
    <property type="protein sequence ID" value="EGV60576.1"/>
    <property type="molecule type" value="Genomic_DNA"/>
</dbReference>
<evidence type="ECO:0000256" key="1">
    <source>
        <dbReference type="ARBA" id="ARBA00004496"/>
    </source>
</evidence>
<gene>
    <name evidence="13" type="ORF">CANTEDRAFT_111701</name>
</gene>
<dbReference type="STRING" id="590646.G3BER7"/>
<keyword evidence="6" id="KW-0597">Phosphoprotein</keyword>
<evidence type="ECO:0000256" key="9">
    <source>
        <dbReference type="ARBA" id="ARBA00023193"/>
    </source>
</evidence>
<dbReference type="GO" id="GO:0008190">
    <property type="term" value="F:eukaryotic initiation factor 4E binding"/>
    <property type="evidence" value="ECO:0007669"/>
    <property type="project" value="InterPro"/>
</dbReference>
<evidence type="ECO:0000313" key="14">
    <source>
        <dbReference type="Proteomes" id="UP000000707"/>
    </source>
</evidence>
<sequence>MVKYTEEQLIEIKPEAYTPQPEILDEFNKLVESVTLEFAEKGARRNHNGDSFIDEHGNERTYNYLNRRRGSRSGARPLKKKAQEVEVDDDGWATLTKHKKSFSDEAVDERDQFREAVRSEPTKVKISNKKMGSSKAVDSRDTVADKHTNTFNAFEALDD</sequence>
<dbReference type="InterPro" id="IPR031456">
    <property type="entry name" value="Caf20"/>
</dbReference>
<dbReference type="Pfam" id="PF17052">
    <property type="entry name" value="CAF20"/>
    <property type="match status" value="1"/>
</dbReference>